<name>A0A3P7K939_STRVU</name>
<feature type="compositionally biased region" description="Pro residues" evidence="1">
    <location>
        <begin position="38"/>
        <end position="49"/>
    </location>
</feature>
<dbReference type="EMBL" id="UYYB01134402">
    <property type="protein sequence ID" value="VDM84917.1"/>
    <property type="molecule type" value="Genomic_DNA"/>
</dbReference>
<dbReference type="OrthoDB" id="5870820at2759"/>
<organism evidence="2 3">
    <name type="scientific">Strongylus vulgaris</name>
    <name type="common">Blood worm</name>
    <dbReference type="NCBI Taxonomy" id="40348"/>
    <lineage>
        <taxon>Eukaryota</taxon>
        <taxon>Metazoa</taxon>
        <taxon>Ecdysozoa</taxon>
        <taxon>Nematoda</taxon>
        <taxon>Chromadorea</taxon>
        <taxon>Rhabditida</taxon>
        <taxon>Rhabditina</taxon>
        <taxon>Rhabditomorpha</taxon>
        <taxon>Strongyloidea</taxon>
        <taxon>Strongylidae</taxon>
        <taxon>Strongylus</taxon>
    </lineage>
</organism>
<feature type="region of interest" description="Disordered" evidence="1">
    <location>
        <begin position="1"/>
        <end position="63"/>
    </location>
</feature>
<proteinExistence type="predicted"/>
<evidence type="ECO:0000313" key="2">
    <source>
        <dbReference type="EMBL" id="VDM84917.1"/>
    </source>
</evidence>
<keyword evidence="3" id="KW-1185">Reference proteome</keyword>
<protein>
    <recommendedName>
        <fullName evidence="4">WH2 domain-containing protein</fullName>
    </recommendedName>
</protein>
<gene>
    <name evidence="2" type="ORF">SVUK_LOCUS19915</name>
</gene>
<sequence>MPHIIAPPVHEDAASTSSPPPLPQSLPPPIASSASIAAPPPPPPPPPPNFLKSSPASTITPTSVTKAGISVEALRSVALKKPEMEERKVPVGLVPNGSADFHADLRNALAKRRCKVALENDDEDKSDTDS</sequence>
<dbReference type="AlphaFoldDB" id="A0A3P7K939"/>
<feature type="compositionally biased region" description="Pro residues" evidence="1">
    <location>
        <begin position="18"/>
        <end position="30"/>
    </location>
</feature>
<accession>A0A3P7K939</accession>
<reference evidence="2 3" key="1">
    <citation type="submission" date="2018-11" db="EMBL/GenBank/DDBJ databases">
        <authorList>
            <consortium name="Pathogen Informatics"/>
        </authorList>
    </citation>
    <scope>NUCLEOTIDE SEQUENCE [LARGE SCALE GENOMIC DNA]</scope>
</reference>
<evidence type="ECO:0000313" key="3">
    <source>
        <dbReference type="Proteomes" id="UP000270094"/>
    </source>
</evidence>
<dbReference type="Proteomes" id="UP000270094">
    <property type="component" value="Unassembled WGS sequence"/>
</dbReference>
<evidence type="ECO:0008006" key="4">
    <source>
        <dbReference type="Google" id="ProtNLM"/>
    </source>
</evidence>
<evidence type="ECO:0000256" key="1">
    <source>
        <dbReference type="SAM" id="MobiDB-lite"/>
    </source>
</evidence>